<keyword evidence="3" id="KW-0633">Potassium transport</keyword>
<dbReference type="GO" id="GO:0005886">
    <property type="term" value="C:plasma membrane"/>
    <property type="evidence" value="ECO:0007669"/>
    <property type="project" value="TreeGrafter"/>
</dbReference>
<name>A0AAD5J3E1_ACENE</name>
<evidence type="ECO:0000256" key="8">
    <source>
        <dbReference type="ARBA" id="ARBA00023065"/>
    </source>
</evidence>
<dbReference type="GO" id="GO:0015386">
    <property type="term" value="F:potassium:proton antiporter activity"/>
    <property type="evidence" value="ECO:0007669"/>
    <property type="project" value="TreeGrafter"/>
</dbReference>
<dbReference type="EMBL" id="JAJSOW010000100">
    <property type="protein sequence ID" value="KAI9184797.1"/>
    <property type="molecule type" value="Genomic_DNA"/>
</dbReference>
<dbReference type="GO" id="GO:0098719">
    <property type="term" value="P:sodium ion import across plasma membrane"/>
    <property type="evidence" value="ECO:0007669"/>
    <property type="project" value="TreeGrafter"/>
</dbReference>
<comment type="caution">
    <text evidence="16">The sequence shown here is derived from an EMBL/GenBank/DDBJ whole genome shotgun (WGS) entry which is preliminary data.</text>
</comment>
<feature type="transmembrane region" description="Helical" evidence="14">
    <location>
        <begin position="210"/>
        <end position="231"/>
    </location>
</feature>
<keyword evidence="17" id="KW-1185">Reference proteome</keyword>
<dbReference type="GO" id="GO:0015385">
    <property type="term" value="F:sodium:proton antiporter activity"/>
    <property type="evidence" value="ECO:0007669"/>
    <property type="project" value="InterPro"/>
</dbReference>
<evidence type="ECO:0000256" key="12">
    <source>
        <dbReference type="ARBA" id="ARBA00047912"/>
    </source>
</evidence>
<evidence type="ECO:0000259" key="15">
    <source>
        <dbReference type="Pfam" id="PF00999"/>
    </source>
</evidence>
<dbReference type="GO" id="GO:0051453">
    <property type="term" value="P:regulation of intracellular pH"/>
    <property type="evidence" value="ECO:0007669"/>
    <property type="project" value="TreeGrafter"/>
</dbReference>
<dbReference type="Proteomes" id="UP001064489">
    <property type="component" value="Chromosome 3"/>
</dbReference>
<evidence type="ECO:0000256" key="2">
    <source>
        <dbReference type="ARBA" id="ARBA00022448"/>
    </source>
</evidence>
<protein>
    <recommendedName>
        <fullName evidence="15">Cation/H+ exchanger transmembrane domain-containing protein</fullName>
    </recommendedName>
</protein>
<gene>
    <name evidence="16" type="ORF">LWI28_001129</name>
</gene>
<evidence type="ECO:0000256" key="11">
    <source>
        <dbReference type="ARBA" id="ARBA00047524"/>
    </source>
</evidence>
<keyword evidence="2" id="KW-0813">Transport</keyword>
<sequence length="515" mass="58685">MHDDEYGTEEVVSKTKESIQLLQFHTAMMMIIAVFTYMYHQRKDYFKNKKFTFRSLYEKSPRDFSTRRIIKGKMVYWFQVKKKRFFHNFLTIMMFGIVGAFISVAIVIAEFSSEFQHIVVHIGSWQLFPKLGFTGLTARDYLAIGTIFSSTDTVCTLQVLHQDETPLLYSLVFGEGVVNDATSVVLYNAIQKIDVRRLTSKAFLLIIGDFAYLFTASTALGVSAGLLTALILKRLFFARHSSVREVALMVLMAYLSYTLAEVLELSGILTVFFCGIFMSHYAWHNVTDNSRISSRHVLLTCFKFYLTKLTTDQSQLLFVRHVFAMLSFIAETFIFLYVGMDVVDIEKWRLNTLSIGNSLGIYGILILLILVGRAAFVFPLSALTNYMNRGRSSSITFKQQVVIWWAGIMRGAVSIALAFKQVFGFLTKPLVNYLLPSNGNTSSDNRSEPKSPKEDMTPPLLSLEESTSTNLLRAKDSLSLLINRPVYTVHSYWRRFDDNYMRPIFGGANSSRSIC</sequence>
<reference evidence="16" key="1">
    <citation type="journal article" date="2022" name="Plant J.">
        <title>Strategies of tolerance reflected in two North American maple genomes.</title>
        <authorList>
            <person name="McEvoy S.L."/>
            <person name="Sezen U.U."/>
            <person name="Trouern-Trend A."/>
            <person name="McMahon S.M."/>
            <person name="Schaberg P.G."/>
            <person name="Yang J."/>
            <person name="Wegrzyn J.L."/>
            <person name="Swenson N.G."/>
        </authorList>
    </citation>
    <scope>NUCLEOTIDE SEQUENCE</scope>
    <source>
        <strain evidence="16">91603</strain>
    </source>
</reference>
<comment type="catalytic activity">
    <reaction evidence="12">
        <text>K(+)(in) + H(+)(out) = K(+)(out) + H(+)(in)</text>
        <dbReference type="Rhea" id="RHEA:29467"/>
        <dbReference type="ChEBI" id="CHEBI:15378"/>
        <dbReference type="ChEBI" id="CHEBI:29103"/>
    </reaction>
</comment>
<evidence type="ECO:0000256" key="3">
    <source>
        <dbReference type="ARBA" id="ARBA00022538"/>
    </source>
</evidence>
<keyword evidence="5" id="KW-0630">Potassium</keyword>
<evidence type="ECO:0000256" key="6">
    <source>
        <dbReference type="ARBA" id="ARBA00022989"/>
    </source>
</evidence>
<evidence type="ECO:0000313" key="17">
    <source>
        <dbReference type="Proteomes" id="UP001064489"/>
    </source>
</evidence>
<feature type="transmembrane region" description="Helical" evidence="14">
    <location>
        <begin position="266"/>
        <end position="283"/>
    </location>
</feature>
<dbReference type="PANTHER" id="PTHR10110">
    <property type="entry name" value="SODIUM/HYDROGEN EXCHANGER"/>
    <property type="match status" value="1"/>
</dbReference>
<keyword evidence="9 14" id="KW-0472">Membrane</keyword>
<evidence type="ECO:0000256" key="1">
    <source>
        <dbReference type="ARBA" id="ARBA00004141"/>
    </source>
</evidence>
<evidence type="ECO:0000256" key="5">
    <source>
        <dbReference type="ARBA" id="ARBA00022958"/>
    </source>
</evidence>
<dbReference type="Pfam" id="PF00999">
    <property type="entry name" value="Na_H_Exchanger"/>
    <property type="match status" value="1"/>
</dbReference>
<evidence type="ECO:0000256" key="14">
    <source>
        <dbReference type="SAM" id="Phobius"/>
    </source>
</evidence>
<keyword evidence="6 14" id="KW-1133">Transmembrane helix</keyword>
<keyword evidence="7" id="KW-0915">Sodium</keyword>
<feature type="domain" description="Cation/H+ exchanger transmembrane" evidence="15">
    <location>
        <begin position="81"/>
        <end position="419"/>
    </location>
</feature>
<feature type="transmembrane region" description="Helical" evidence="14">
    <location>
        <begin position="89"/>
        <end position="109"/>
    </location>
</feature>
<feature type="compositionally biased region" description="Basic and acidic residues" evidence="13">
    <location>
        <begin position="445"/>
        <end position="456"/>
    </location>
</feature>
<dbReference type="PANTHER" id="PTHR10110:SF179">
    <property type="entry name" value="SODIUM_HYDROGEN EXCHANGER 4"/>
    <property type="match status" value="1"/>
</dbReference>
<feature type="transmembrane region" description="Helical" evidence="14">
    <location>
        <begin position="317"/>
        <end position="339"/>
    </location>
</feature>
<dbReference type="InterPro" id="IPR018422">
    <property type="entry name" value="Cation/H_exchanger_CPA1"/>
</dbReference>
<dbReference type="InterPro" id="IPR006153">
    <property type="entry name" value="Cation/H_exchanger_TM"/>
</dbReference>
<evidence type="ECO:0000256" key="13">
    <source>
        <dbReference type="SAM" id="MobiDB-lite"/>
    </source>
</evidence>
<dbReference type="AlphaFoldDB" id="A0AAD5J3E1"/>
<evidence type="ECO:0000256" key="10">
    <source>
        <dbReference type="ARBA" id="ARBA00023201"/>
    </source>
</evidence>
<comment type="catalytic activity">
    <reaction evidence="11">
        <text>Na(+)(in) + H(+)(out) = Na(+)(out) + H(+)(in)</text>
        <dbReference type="Rhea" id="RHEA:29419"/>
        <dbReference type="ChEBI" id="CHEBI:15378"/>
        <dbReference type="ChEBI" id="CHEBI:29101"/>
    </reaction>
</comment>
<proteinExistence type="predicted"/>
<dbReference type="Gene3D" id="6.10.140.1330">
    <property type="match status" value="1"/>
</dbReference>
<evidence type="ECO:0000256" key="7">
    <source>
        <dbReference type="ARBA" id="ARBA00023053"/>
    </source>
</evidence>
<reference evidence="16" key="2">
    <citation type="submission" date="2023-02" db="EMBL/GenBank/DDBJ databases">
        <authorList>
            <person name="Swenson N.G."/>
            <person name="Wegrzyn J.L."/>
            <person name="Mcevoy S.L."/>
        </authorList>
    </citation>
    <scope>NUCLEOTIDE SEQUENCE</scope>
    <source>
        <strain evidence="16">91603</strain>
        <tissue evidence="16">Leaf</tissue>
    </source>
</reference>
<accession>A0AAD5J3E1</accession>
<evidence type="ECO:0000256" key="4">
    <source>
        <dbReference type="ARBA" id="ARBA00022692"/>
    </source>
</evidence>
<feature type="transmembrane region" description="Helical" evidence="14">
    <location>
        <begin position="20"/>
        <end position="40"/>
    </location>
</feature>
<feature type="transmembrane region" description="Helical" evidence="14">
    <location>
        <begin position="359"/>
        <end position="380"/>
    </location>
</feature>
<keyword evidence="10" id="KW-0739">Sodium transport</keyword>
<feature type="transmembrane region" description="Helical" evidence="14">
    <location>
        <begin position="401"/>
        <end position="419"/>
    </location>
</feature>
<comment type="subcellular location">
    <subcellularLocation>
        <location evidence="1">Membrane</location>
        <topology evidence="1">Multi-pass membrane protein</topology>
    </subcellularLocation>
</comment>
<organism evidence="16 17">
    <name type="scientific">Acer negundo</name>
    <name type="common">Box elder</name>
    <dbReference type="NCBI Taxonomy" id="4023"/>
    <lineage>
        <taxon>Eukaryota</taxon>
        <taxon>Viridiplantae</taxon>
        <taxon>Streptophyta</taxon>
        <taxon>Embryophyta</taxon>
        <taxon>Tracheophyta</taxon>
        <taxon>Spermatophyta</taxon>
        <taxon>Magnoliopsida</taxon>
        <taxon>eudicotyledons</taxon>
        <taxon>Gunneridae</taxon>
        <taxon>Pentapetalae</taxon>
        <taxon>rosids</taxon>
        <taxon>malvids</taxon>
        <taxon>Sapindales</taxon>
        <taxon>Sapindaceae</taxon>
        <taxon>Hippocastanoideae</taxon>
        <taxon>Acereae</taxon>
        <taxon>Acer</taxon>
    </lineage>
</organism>
<keyword evidence="8" id="KW-0406">Ion transport</keyword>
<feature type="region of interest" description="Disordered" evidence="13">
    <location>
        <begin position="440"/>
        <end position="460"/>
    </location>
</feature>
<evidence type="ECO:0000256" key="9">
    <source>
        <dbReference type="ARBA" id="ARBA00023136"/>
    </source>
</evidence>
<evidence type="ECO:0000313" key="16">
    <source>
        <dbReference type="EMBL" id="KAI9184797.1"/>
    </source>
</evidence>
<keyword evidence="4 14" id="KW-0812">Transmembrane</keyword>